<evidence type="ECO:0000313" key="3">
    <source>
        <dbReference type="EMBL" id="MXR52701.1"/>
    </source>
</evidence>
<dbReference type="CDD" id="cd00293">
    <property type="entry name" value="USP-like"/>
    <property type="match status" value="1"/>
</dbReference>
<dbReference type="AlphaFoldDB" id="A0A6B0TBU3"/>
<comment type="caution">
    <text evidence="3">The sequence shown here is derived from an EMBL/GenBank/DDBJ whole genome shotgun (WGS) entry which is preliminary data.</text>
</comment>
<dbReference type="EMBL" id="WUUT01000005">
    <property type="protein sequence ID" value="MXR52701.1"/>
    <property type="molecule type" value="Genomic_DNA"/>
</dbReference>
<evidence type="ECO:0000259" key="2">
    <source>
        <dbReference type="Pfam" id="PF00582"/>
    </source>
</evidence>
<proteinExistence type="inferred from homology"/>
<reference evidence="3 4" key="1">
    <citation type="submission" date="2019-12" db="EMBL/GenBank/DDBJ databases">
        <title>Isolation and characterization of three novel carbon monoxide-oxidizing members of Halobacteria from salione crusts and soils.</title>
        <authorList>
            <person name="Myers M.R."/>
            <person name="King G.M."/>
        </authorList>
    </citation>
    <scope>NUCLEOTIDE SEQUENCE [LARGE SCALE GENOMIC DNA]</scope>
    <source>
        <strain evidence="3 4">WSH3</strain>
    </source>
</reference>
<dbReference type="PRINTS" id="PR01438">
    <property type="entry name" value="UNVRSLSTRESS"/>
</dbReference>
<dbReference type="Pfam" id="PF00582">
    <property type="entry name" value="Usp"/>
    <property type="match status" value="1"/>
</dbReference>
<dbReference type="InterPro" id="IPR006015">
    <property type="entry name" value="Universal_stress_UspA"/>
</dbReference>
<gene>
    <name evidence="3" type="ORF">GRX03_13935</name>
</gene>
<evidence type="ECO:0000313" key="4">
    <source>
        <dbReference type="Proteomes" id="UP000466535"/>
    </source>
</evidence>
<feature type="domain" description="UspA" evidence="2">
    <location>
        <begin position="1"/>
        <end position="139"/>
    </location>
</feature>
<dbReference type="RefSeq" id="WP_159764815.1">
    <property type="nucleotide sequence ID" value="NZ_WUUT01000005.1"/>
</dbReference>
<sequence length="147" mass="15629">MFETVVIATDGSESAERSVRAAVDFATRFDAEVHALYVADTDEIENSPAEIRDDLETAIEAAGDEALSFAQEHAEGSIPLTTAVREGDPASEIVDYADEIDADVIAMGTRGRHGEHAFLLGSVAEAVVRTAPQPVLTVRQLESTEAA</sequence>
<accession>A0A6B0TBU3</accession>
<dbReference type="Proteomes" id="UP000466535">
    <property type="component" value="Unassembled WGS sequence"/>
</dbReference>
<evidence type="ECO:0000256" key="1">
    <source>
        <dbReference type="ARBA" id="ARBA00008791"/>
    </source>
</evidence>
<dbReference type="OrthoDB" id="105697at2157"/>
<dbReference type="PANTHER" id="PTHR46268:SF6">
    <property type="entry name" value="UNIVERSAL STRESS PROTEIN UP12"/>
    <property type="match status" value="1"/>
</dbReference>
<dbReference type="InterPro" id="IPR006016">
    <property type="entry name" value="UspA"/>
</dbReference>
<dbReference type="SUPFAM" id="SSF52402">
    <property type="entry name" value="Adenine nucleotide alpha hydrolases-like"/>
    <property type="match status" value="1"/>
</dbReference>
<dbReference type="Gene3D" id="3.40.50.620">
    <property type="entry name" value="HUPs"/>
    <property type="match status" value="1"/>
</dbReference>
<dbReference type="InterPro" id="IPR014729">
    <property type="entry name" value="Rossmann-like_a/b/a_fold"/>
</dbReference>
<keyword evidence="4" id="KW-1185">Reference proteome</keyword>
<dbReference type="PANTHER" id="PTHR46268">
    <property type="entry name" value="STRESS RESPONSE PROTEIN NHAX"/>
    <property type="match status" value="1"/>
</dbReference>
<protein>
    <submittedName>
        <fullName evidence="3">Universal stress protein</fullName>
    </submittedName>
</protein>
<comment type="similarity">
    <text evidence="1">Belongs to the universal stress protein A family.</text>
</comment>
<name>A0A6B0TBU3_9EURY</name>
<organism evidence="3 4">
    <name type="scientific">Halovenus carboxidivorans</name>
    <dbReference type="NCBI Taxonomy" id="2692199"/>
    <lineage>
        <taxon>Archaea</taxon>
        <taxon>Methanobacteriati</taxon>
        <taxon>Methanobacteriota</taxon>
        <taxon>Stenosarchaea group</taxon>
        <taxon>Halobacteria</taxon>
        <taxon>Halobacteriales</taxon>
        <taxon>Haloarculaceae</taxon>
        <taxon>Halovenus</taxon>
    </lineage>
</organism>